<evidence type="ECO:0000256" key="2">
    <source>
        <dbReference type="ARBA" id="ARBA00023015"/>
    </source>
</evidence>
<dbReference type="CDD" id="cd00167">
    <property type="entry name" value="SANT"/>
    <property type="match status" value="1"/>
</dbReference>
<dbReference type="STRING" id="3469.A0A4Y7KGI1"/>
<dbReference type="PANTHER" id="PTHR43952">
    <property type="entry name" value="MYB FAMILY TRANSCRIPTION FACTOR-RELATED"/>
    <property type="match status" value="1"/>
</dbReference>
<dbReference type="PANTHER" id="PTHR43952:SF75">
    <property type="entry name" value="PROTEIN RADIALIS-LIKE 6"/>
    <property type="match status" value="1"/>
</dbReference>
<dbReference type="SUPFAM" id="SSF46689">
    <property type="entry name" value="Homeodomain-like"/>
    <property type="match status" value="1"/>
</dbReference>
<dbReference type="EMBL" id="CM010722">
    <property type="protein sequence ID" value="RZC72473.1"/>
    <property type="molecule type" value="Genomic_DNA"/>
</dbReference>
<gene>
    <name evidence="5" type="ORF">C5167_047952</name>
</gene>
<evidence type="ECO:0008006" key="7">
    <source>
        <dbReference type="Google" id="ProtNLM"/>
    </source>
</evidence>
<dbReference type="InterPro" id="IPR001005">
    <property type="entry name" value="SANT/Myb"/>
</dbReference>
<keyword evidence="3" id="KW-0804">Transcription</keyword>
<keyword evidence="6" id="KW-1185">Reference proteome</keyword>
<dbReference type="Gramene" id="RZC72473">
    <property type="protein sequence ID" value="RZC72473"/>
    <property type="gene ID" value="C5167_047952"/>
</dbReference>
<keyword evidence="4" id="KW-0539">Nucleus</keyword>
<dbReference type="InterPro" id="IPR009057">
    <property type="entry name" value="Homeodomain-like_sf"/>
</dbReference>
<evidence type="ECO:0000256" key="1">
    <source>
        <dbReference type="ARBA" id="ARBA00004123"/>
    </source>
</evidence>
<dbReference type="AlphaFoldDB" id="A0A4Y7KGI1"/>
<dbReference type="OMA" id="VKNHYEK"/>
<evidence type="ECO:0000256" key="4">
    <source>
        <dbReference type="ARBA" id="ARBA00023242"/>
    </source>
</evidence>
<proteinExistence type="predicted"/>
<name>A0A4Y7KGI1_PAPSO</name>
<evidence type="ECO:0000256" key="3">
    <source>
        <dbReference type="ARBA" id="ARBA00023163"/>
    </source>
</evidence>
<accession>A0A4Y7KGI1</accession>
<organism evidence="5 6">
    <name type="scientific">Papaver somniferum</name>
    <name type="common">Opium poppy</name>
    <dbReference type="NCBI Taxonomy" id="3469"/>
    <lineage>
        <taxon>Eukaryota</taxon>
        <taxon>Viridiplantae</taxon>
        <taxon>Streptophyta</taxon>
        <taxon>Embryophyta</taxon>
        <taxon>Tracheophyta</taxon>
        <taxon>Spermatophyta</taxon>
        <taxon>Magnoliopsida</taxon>
        <taxon>Ranunculales</taxon>
        <taxon>Papaveraceae</taxon>
        <taxon>Papaveroideae</taxon>
        <taxon>Papaver</taxon>
    </lineage>
</organism>
<evidence type="ECO:0000313" key="5">
    <source>
        <dbReference type="EMBL" id="RZC72473.1"/>
    </source>
</evidence>
<dbReference type="Proteomes" id="UP000316621">
    <property type="component" value="Chromosome 8"/>
</dbReference>
<dbReference type="GO" id="GO:0005634">
    <property type="term" value="C:nucleus"/>
    <property type="evidence" value="ECO:0007669"/>
    <property type="project" value="UniProtKB-SubCell"/>
</dbReference>
<reference evidence="5 6" key="1">
    <citation type="journal article" date="2018" name="Science">
        <title>The opium poppy genome and morphinan production.</title>
        <authorList>
            <person name="Guo L."/>
            <person name="Winzer T."/>
            <person name="Yang X."/>
            <person name="Li Y."/>
            <person name="Ning Z."/>
            <person name="He Z."/>
            <person name="Teodor R."/>
            <person name="Lu Y."/>
            <person name="Bowser T.A."/>
            <person name="Graham I.A."/>
            <person name="Ye K."/>
        </authorList>
    </citation>
    <scope>NUCLEOTIDE SEQUENCE [LARGE SCALE GENOMIC DNA]</scope>
    <source>
        <strain evidence="6">cv. HN1</strain>
        <tissue evidence="5">Leaves</tissue>
    </source>
</reference>
<comment type="subcellular location">
    <subcellularLocation>
        <location evidence="1">Nucleus</location>
    </subcellularLocation>
</comment>
<dbReference type="Gene3D" id="1.10.10.60">
    <property type="entry name" value="Homeodomain-like"/>
    <property type="match status" value="1"/>
</dbReference>
<dbReference type="GO" id="GO:0003700">
    <property type="term" value="F:DNA-binding transcription factor activity"/>
    <property type="evidence" value="ECO:0007669"/>
    <property type="project" value="InterPro"/>
</dbReference>
<keyword evidence="2" id="KW-0805">Transcription regulation</keyword>
<evidence type="ECO:0000313" key="6">
    <source>
        <dbReference type="Proteomes" id="UP000316621"/>
    </source>
</evidence>
<dbReference type="FunFam" id="1.10.10.60:FF:000154">
    <property type="entry name" value="Transcription factor SRM1"/>
    <property type="match status" value="1"/>
</dbReference>
<protein>
    <recommendedName>
        <fullName evidence="7">Myb-like domain-containing protein</fullName>
    </recommendedName>
</protein>
<sequence length="72" mass="8079">MASSPKGCSSSSWTWEQNKSFEVALAKYIKVDPPDRWQKIANPVGGISAEEVERQYRNLVEDVQRIDAGQVP</sequence>
<dbReference type="InterPro" id="IPR044636">
    <property type="entry name" value="RADIALIS-like"/>
</dbReference>